<dbReference type="STRING" id="1963862.B4O97_03285"/>
<dbReference type="GO" id="GO:0003684">
    <property type="term" value="F:damaged DNA binding"/>
    <property type="evidence" value="ECO:0007669"/>
    <property type="project" value="UniProtKB-UniRule"/>
</dbReference>
<dbReference type="OrthoDB" id="9802448at2"/>
<evidence type="ECO:0000256" key="6">
    <source>
        <dbReference type="ARBA" id="ARBA00023125"/>
    </source>
</evidence>
<dbReference type="GO" id="GO:0140664">
    <property type="term" value="F:ATP-dependent DNA damage sensor activity"/>
    <property type="evidence" value="ECO:0007669"/>
    <property type="project" value="InterPro"/>
</dbReference>
<evidence type="ECO:0000313" key="13">
    <source>
        <dbReference type="Proteomes" id="UP000192343"/>
    </source>
</evidence>
<dbReference type="SUPFAM" id="SSF52540">
    <property type="entry name" value="P-loop containing nucleoside triphosphate hydrolases"/>
    <property type="match status" value="1"/>
</dbReference>
<dbReference type="PANTHER" id="PTHR11361:SF34">
    <property type="entry name" value="DNA MISMATCH REPAIR PROTEIN MSH1, MITOCHONDRIAL"/>
    <property type="match status" value="1"/>
</dbReference>
<comment type="caution">
    <text evidence="12">The sequence shown here is derived from an EMBL/GenBank/DDBJ whole genome shotgun (WGS) entry which is preliminary data.</text>
</comment>
<proteinExistence type="inferred from homology"/>
<dbReference type="InterPro" id="IPR045076">
    <property type="entry name" value="MutS"/>
</dbReference>
<dbReference type="Gene3D" id="3.40.50.300">
    <property type="entry name" value="P-loop containing nucleotide triphosphate hydrolases"/>
    <property type="match status" value="1"/>
</dbReference>
<evidence type="ECO:0000256" key="10">
    <source>
        <dbReference type="RuleBase" id="RU003756"/>
    </source>
</evidence>
<dbReference type="SUPFAM" id="SSF55271">
    <property type="entry name" value="DNA repair protein MutS, domain I"/>
    <property type="match status" value="1"/>
</dbReference>
<comment type="function">
    <text evidence="8 9">This protein is involved in the repair of mismatches in DNA. It is possible that it carries out the mismatch recognition step. This protein has a weak ATPase activity.</text>
</comment>
<keyword evidence="7 9" id="KW-0234">DNA repair</keyword>
<dbReference type="InterPro" id="IPR007696">
    <property type="entry name" value="DNA_mismatch_repair_MutS_core"/>
</dbReference>
<dbReference type="InterPro" id="IPR036678">
    <property type="entry name" value="MutS_con_dom_sf"/>
</dbReference>
<dbReference type="GO" id="GO:0006298">
    <property type="term" value="P:mismatch repair"/>
    <property type="evidence" value="ECO:0007669"/>
    <property type="project" value="UniProtKB-UniRule"/>
</dbReference>
<dbReference type="GO" id="GO:0030983">
    <property type="term" value="F:mismatched DNA binding"/>
    <property type="evidence" value="ECO:0007669"/>
    <property type="project" value="InterPro"/>
</dbReference>
<dbReference type="SUPFAM" id="SSF48334">
    <property type="entry name" value="DNA repair protein MutS, domain III"/>
    <property type="match status" value="1"/>
</dbReference>
<evidence type="ECO:0000256" key="2">
    <source>
        <dbReference type="ARBA" id="ARBA00021982"/>
    </source>
</evidence>
<dbReference type="FunFam" id="3.40.1170.10:FF:000001">
    <property type="entry name" value="DNA mismatch repair protein MutS"/>
    <property type="match status" value="1"/>
</dbReference>
<dbReference type="RefSeq" id="WP_083048296.1">
    <property type="nucleotide sequence ID" value="NZ_MWQY01000003.1"/>
</dbReference>
<evidence type="ECO:0000256" key="8">
    <source>
        <dbReference type="ARBA" id="ARBA00024647"/>
    </source>
</evidence>
<evidence type="ECO:0000256" key="4">
    <source>
        <dbReference type="ARBA" id="ARBA00022763"/>
    </source>
</evidence>
<dbReference type="InterPro" id="IPR017261">
    <property type="entry name" value="DNA_mismatch_repair_MutS/MSH"/>
</dbReference>
<name>A0A1Y1S2C5_9SPIO</name>
<dbReference type="PANTHER" id="PTHR11361">
    <property type="entry name" value="DNA MISMATCH REPAIR PROTEIN MUTS FAMILY MEMBER"/>
    <property type="match status" value="1"/>
</dbReference>
<evidence type="ECO:0000256" key="7">
    <source>
        <dbReference type="ARBA" id="ARBA00023204"/>
    </source>
</evidence>
<evidence type="ECO:0000313" key="12">
    <source>
        <dbReference type="EMBL" id="ORC37226.1"/>
    </source>
</evidence>
<dbReference type="InterPro" id="IPR016151">
    <property type="entry name" value="DNA_mismatch_repair_MutS_N"/>
</dbReference>
<organism evidence="12 13">
    <name type="scientific">Marispirochaeta aestuarii</name>
    <dbReference type="NCBI Taxonomy" id="1963862"/>
    <lineage>
        <taxon>Bacteria</taxon>
        <taxon>Pseudomonadati</taxon>
        <taxon>Spirochaetota</taxon>
        <taxon>Spirochaetia</taxon>
        <taxon>Spirochaetales</taxon>
        <taxon>Spirochaetaceae</taxon>
        <taxon>Marispirochaeta</taxon>
    </lineage>
</organism>
<keyword evidence="13" id="KW-1185">Reference proteome</keyword>
<dbReference type="Pfam" id="PF05188">
    <property type="entry name" value="MutS_II"/>
    <property type="match status" value="1"/>
</dbReference>
<dbReference type="NCBIfam" id="TIGR01070">
    <property type="entry name" value="mutS1"/>
    <property type="match status" value="1"/>
</dbReference>
<keyword evidence="6 9" id="KW-0238">DNA-binding</keyword>
<dbReference type="Gene3D" id="3.40.1170.10">
    <property type="entry name" value="DNA repair protein MutS, domain I"/>
    <property type="match status" value="1"/>
</dbReference>
<evidence type="ECO:0000259" key="11">
    <source>
        <dbReference type="PROSITE" id="PS00486"/>
    </source>
</evidence>
<dbReference type="Pfam" id="PF05192">
    <property type="entry name" value="MutS_III"/>
    <property type="match status" value="1"/>
</dbReference>
<dbReference type="Pfam" id="PF01624">
    <property type="entry name" value="MutS_I"/>
    <property type="match status" value="1"/>
</dbReference>
<gene>
    <name evidence="9" type="primary">mutS</name>
    <name evidence="12" type="ORF">B4O97_03285</name>
</gene>
<dbReference type="InterPro" id="IPR007860">
    <property type="entry name" value="DNA_mmatch_repair_MutS_con_dom"/>
</dbReference>
<dbReference type="InterPro" id="IPR007695">
    <property type="entry name" value="DNA_mismatch_repair_MutS-lik_N"/>
</dbReference>
<dbReference type="GO" id="GO:0005524">
    <property type="term" value="F:ATP binding"/>
    <property type="evidence" value="ECO:0007669"/>
    <property type="project" value="UniProtKB-UniRule"/>
</dbReference>
<dbReference type="InterPro" id="IPR005748">
    <property type="entry name" value="DNA_mismatch_repair_MutS"/>
</dbReference>
<feature type="domain" description="DNA mismatch repair proteins mutS family" evidence="11">
    <location>
        <begin position="695"/>
        <end position="711"/>
    </location>
</feature>
<protein>
    <recommendedName>
        <fullName evidence="2 9">DNA mismatch repair protein MutS</fullName>
    </recommendedName>
</protein>
<dbReference type="AlphaFoldDB" id="A0A1Y1S2C5"/>
<dbReference type="FunFam" id="3.40.50.300:FF:000870">
    <property type="entry name" value="MutS protein homolog 4"/>
    <property type="match status" value="1"/>
</dbReference>
<dbReference type="Gene3D" id="3.30.420.110">
    <property type="entry name" value="MutS, connector domain"/>
    <property type="match status" value="1"/>
</dbReference>
<comment type="similarity">
    <text evidence="1 9 10">Belongs to the DNA mismatch repair MutS family.</text>
</comment>
<dbReference type="Proteomes" id="UP000192343">
    <property type="component" value="Unassembled WGS sequence"/>
</dbReference>
<dbReference type="HAMAP" id="MF_00096">
    <property type="entry name" value="MutS"/>
    <property type="match status" value="1"/>
</dbReference>
<dbReference type="InterPro" id="IPR007861">
    <property type="entry name" value="DNA_mismatch_repair_MutS_clamp"/>
</dbReference>
<dbReference type="InterPro" id="IPR000432">
    <property type="entry name" value="DNA_mismatch_repair_MutS_C"/>
</dbReference>
<dbReference type="SUPFAM" id="SSF53150">
    <property type="entry name" value="DNA repair protein MutS, domain II"/>
    <property type="match status" value="1"/>
</dbReference>
<dbReference type="InterPro" id="IPR036187">
    <property type="entry name" value="DNA_mismatch_repair_MutS_sf"/>
</dbReference>
<evidence type="ECO:0000256" key="9">
    <source>
        <dbReference type="HAMAP-Rule" id="MF_00096"/>
    </source>
</evidence>
<dbReference type="Pfam" id="PF00488">
    <property type="entry name" value="MutS_V"/>
    <property type="match status" value="1"/>
</dbReference>
<dbReference type="PROSITE" id="PS00486">
    <property type="entry name" value="DNA_MISMATCH_REPAIR_2"/>
    <property type="match status" value="1"/>
</dbReference>
<dbReference type="Pfam" id="PF05190">
    <property type="entry name" value="MutS_IV"/>
    <property type="match status" value="1"/>
</dbReference>
<dbReference type="EMBL" id="MWQY01000003">
    <property type="protein sequence ID" value="ORC37226.1"/>
    <property type="molecule type" value="Genomic_DNA"/>
</dbReference>
<dbReference type="InterPro" id="IPR027417">
    <property type="entry name" value="P-loop_NTPase"/>
</dbReference>
<accession>A0A1Y1S2C5</accession>
<keyword evidence="4 9" id="KW-0227">DNA damage</keyword>
<dbReference type="SMART" id="SM00534">
    <property type="entry name" value="MUTSac"/>
    <property type="match status" value="1"/>
</dbReference>
<dbReference type="Gene3D" id="1.10.1420.10">
    <property type="match status" value="2"/>
</dbReference>
<feature type="binding site" evidence="9">
    <location>
        <begin position="621"/>
        <end position="628"/>
    </location>
    <ligand>
        <name>ATP</name>
        <dbReference type="ChEBI" id="CHEBI:30616"/>
    </ligand>
</feature>
<evidence type="ECO:0000256" key="3">
    <source>
        <dbReference type="ARBA" id="ARBA00022741"/>
    </source>
</evidence>
<dbReference type="CDD" id="cd03284">
    <property type="entry name" value="ABC_MutS1"/>
    <property type="match status" value="1"/>
</dbReference>
<reference evidence="12 13" key="1">
    <citation type="submission" date="2017-03" db="EMBL/GenBank/DDBJ databases">
        <title>Draft Genome sequence of Marispirochaeta sp. strain JC444.</title>
        <authorList>
            <person name="Shivani Y."/>
            <person name="Subhash Y."/>
            <person name="Sasikala C."/>
            <person name="Ramana C."/>
        </authorList>
    </citation>
    <scope>NUCLEOTIDE SEQUENCE [LARGE SCALE GENOMIC DNA]</scope>
    <source>
        <strain evidence="12 13">JC444</strain>
    </source>
</reference>
<dbReference type="PIRSF" id="PIRSF037677">
    <property type="entry name" value="DNA_mis_repair_Msh6"/>
    <property type="match status" value="1"/>
</dbReference>
<dbReference type="SMART" id="SM00533">
    <property type="entry name" value="MUTSd"/>
    <property type="match status" value="1"/>
</dbReference>
<keyword evidence="5 9" id="KW-0067">ATP-binding</keyword>
<keyword evidence="3 9" id="KW-0547">Nucleotide-binding</keyword>
<dbReference type="GO" id="GO:0005829">
    <property type="term" value="C:cytosol"/>
    <property type="evidence" value="ECO:0007669"/>
    <property type="project" value="TreeGrafter"/>
</dbReference>
<sequence>MSDTTPMMRQYRRIKQENRDAILFFRLGDFYEMFEQDAREVSGILNITLTKRHNIPMCGIPYHAASAYIGRLLKAGKKIAVCEQTALPPKGKGIAEREVVEIITPGTVLEEDYLDNRRNNYLFSFGIYGSTACFAYLDLSTGDFKATSVKKERFHEYLSLELNRLDPKEVLLQESLYDEDQVLRQIIGDRKSMVINRIPDWHFDQTDAFQRLCRQFGTANLKGFGIDQDDPLVMTTAAVLEYVGETSKTLLDHIRSMERYTDETYVGLDTATQRNLELVRNLNDGSEQYTLLEVLDYSRTSLGARRIRSRLLHPLRNMEQINSRLDALEALYRNQILLGSIRDELGGVLDLQRLATRVALQKAHAKDLLSIRNTLSSARRIPGLLQGCGNKEALPALSPEQEMTLDRLTELLSESLHEDPSILLTEGRLIAPGYHKELDRLRNARRDRKRVLDEYLERERASSGIANLRIKYNKIIGYFFEITKSNLKAVPEHFIRRQSLVGSERFTTDELIHIETEVNSAAERAIELEREVFLELREKVRTSLDELYACAEYLAEMDALASFAYAATVHGFIRPQVGGSGGIIIEEGRHPVVEKHLPPGDFIPNSLRLGGEDPPFALITGPNMAGKSTVLRQTALIVLMAQIGSFVPAARAEIGLVDRIFCRVGASDNLARGESTFLVEMNETANILRYMSNSSLVIMDEVGRGTSTNDGLSIAWAVSEYILEKKVNTLFATHYHELTSIENPGLRNLHMEVLEKEGEIIFLKRLKEGAAAGSYGIHVARLAGIPDQVIRRAAEILGGLDDGAQLTVLPPGAGEIQHDLFGADDMVIQEIKNLKIDSTTPLEALNFLARLQKTLKI</sequence>
<dbReference type="NCBIfam" id="NF003810">
    <property type="entry name" value="PRK05399.1"/>
    <property type="match status" value="1"/>
</dbReference>
<evidence type="ECO:0000256" key="1">
    <source>
        <dbReference type="ARBA" id="ARBA00006271"/>
    </source>
</evidence>
<evidence type="ECO:0000256" key="5">
    <source>
        <dbReference type="ARBA" id="ARBA00022840"/>
    </source>
</evidence>